<dbReference type="GO" id="GO:0061630">
    <property type="term" value="F:ubiquitin protein ligase activity"/>
    <property type="evidence" value="ECO:0007669"/>
    <property type="project" value="UniProtKB-EC"/>
</dbReference>
<comment type="caution">
    <text evidence="12">The sequence shown here is derived from an EMBL/GenBank/DDBJ whole genome shotgun (WGS) entry which is preliminary data.</text>
</comment>
<feature type="transmembrane region" description="Helical" evidence="10">
    <location>
        <begin position="51"/>
        <end position="76"/>
    </location>
</feature>
<name>A0A7J7NI24_9MAGN</name>
<evidence type="ECO:0000313" key="13">
    <source>
        <dbReference type="Proteomes" id="UP000541444"/>
    </source>
</evidence>
<dbReference type="SMART" id="SM00184">
    <property type="entry name" value="RING"/>
    <property type="match status" value="1"/>
</dbReference>
<sequence>MVSPGPPGAVYCLPGCNDCIPGCKPFYLAPSPLLPPIHDYQYPPPPPPAPIPFLVSMTLATFGGSFLVIGTCYMIFSKFRSSFNNSYNQHPHPSAVMYILEGNIHTNSIASIRPIKADSKGLELSFINSIPVCKYKKGDGLVEATECLVCLYEFQENENLRILPNCMHAFHLTCIDTWLKLHIDCPLCRDRVDSYNPFVASRLIEPISSLDNGIPGEETRLSIVIEGGRGSADQRVNMPNSSHPDV</sequence>
<keyword evidence="10" id="KW-0812">Transmembrane</keyword>
<evidence type="ECO:0000256" key="1">
    <source>
        <dbReference type="ARBA" id="ARBA00000900"/>
    </source>
</evidence>
<organism evidence="12 13">
    <name type="scientific">Kingdonia uniflora</name>
    <dbReference type="NCBI Taxonomy" id="39325"/>
    <lineage>
        <taxon>Eukaryota</taxon>
        <taxon>Viridiplantae</taxon>
        <taxon>Streptophyta</taxon>
        <taxon>Embryophyta</taxon>
        <taxon>Tracheophyta</taxon>
        <taxon>Spermatophyta</taxon>
        <taxon>Magnoliopsida</taxon>
        <taxon>Ranunculales</taxon>
        <taxon>Circaeasteraceae</taxon>
        <taxon>Kingdonia</taxon>
    </lineage>
</organism>
<evidence type="ECO:0000256" key="5">
    <source>
        <dbReference type="ARBA" id="ARBA00022723"/>
    </source>
</evidence>
<dbReference type="InterPro" id="IPR001841">
    <property type="entry name" value="Znf_RING"/>
</dbReference>
<dbReference type="EMBL" id="JACGCM010000779">
    <property type="protein sequence ID" value="KAF6166826.1"/>
    <property type="molecule type" value="Genomic_DNA"/>
</dbReference>
<keyword evidence="4" id="KW-0808">Transferase</keyword>
<dbReference type="PROSITE" id="PS50089">
    <property type="entry name" value="ZF_RING_2"/>
    <property type="match status" value="1"/>
</dbReference>
<gene>
    <name evidence="12" type="ORF">GIB67_005702</name>
</gene>
<evidence type="ECO:0000256" key="2">
    <source>
        <dbReference type="ARBA" id="ARBA00004906"/>
    </source>
</evidence>
<keyword evidence="5" id="KW-0479">Metal-binding</keyword>
<protein>
    <recommendedName>
        <fullName evidence="3">RING-type E3 ubiquitin transferase</fullName>
        <ecNumber evidence="3">2.3.2.27</ecNumber>
    </recommendedName>
</protein>
<dbReference type="CDD" id="cd16461">
    <property type="entry name" value="RING-H2_EL5-like"/>
    <property type="match status" value="1"/>
</dbReference>
<dbReference type="Pfam" id="PF13639">
    <property type="entry name" value="zf-RING_2"/>
    <property type="match status" value="1"/>
</dbReference>
<dbReference type="SUPFAM" id="SSF57850">
    <property type="entry name" value="RING/U-box"/>
    <property type="match status" value="1"/>
</dbReference>
<keyword evidence="13" id="KW-1185">Reference proteome</keyword>
<dbReference type="InterPro" id="IPR044600">
    <property type="entry name" value="ATL1/ATL16-like"/>
</dbReference>
<dbReference type="PANTHER" id="PTHR46913">
    <property type="entry name" value="RING-H2 FINGER PROTEIN ATL16"/>
    <property type="match status" value="1"/>
</dbReference>
<feature type="domain" description="RING-type" evidence="11">
    <location>
        <begin position="147"/>
        <end position="189"/>
    </location>
</feature>
<dbReference type="GO" id="GO:0016567">
    <property type="term" value="P:protein ubiquitination"/>
    <property type="evidence" value="ECO:0007669"/>
    <property type="project" value="UniProtKB-UniPathway"/>
</dbReference>
<keyword evidence="6 9" id="KW-0863">Zinc-finger</keyword>
<evidence type="ECO:0000313" key="12">
    <source>
        <dbReference type="EMBL" id="KAF6166826.1"/>
    </source>
</evidence>
<keyword evidence="10" id="KW-0472">Membrane</keyword>
<dbReference type="AlphaFoldDB" id="A0A7J7NI24"/>
<dbReference type="InterPro" id="IPR013083">
    <property type="entry name" value="Znf_RING/FYVE/PHD"/>
</dbReference>
<evidence type="ECO:0000256" key="3">
    <source>
        <dbReference type="ARBA" id="ARBA00012483"/>
    </source>
</evidence>
<proteinExistence type="predicted"/>
<comment type="catalytic activity">
    <reaction evidence="1">
        <text>S-ubiquitinyl-[E2 ubiquitin-conjugating enzyme]-L-cysteine + [acceptor protein]-L-lysine = [E2 ubiquitin-conjugating enzyme]-L-cysteine + N(6)-ubiquitinyl-[acceptor protein]-L-lysine.</text>
        <dbReference type="EC" id="2.3.2.27"/>
    </reaction>
</comment>
<evidence type="ECO:0000256" key="10">
    <source>
        <dbReference type="SAM" id="Phobius"/>
    </source>
</evidence>
<keyword evidence="8" id="KW-0862">Zinc</keyword>
<accession>A0A7J7NI24</accession>
<dbReference type="Gene3D" id="3.30.40.10">
    <property type="entry name" value="Zinc/RING finger domain, C3HC4 (zinc finger)"/>
    <property type="match status" value="1"/>
</dbReference>
<evidence type="ECO:0000259" key="11">
    <source>
        <dbReference type="PROSITE" id="PS50089"/>
    </source>
</evidence>
<dbReference type="UniPathway" id="UPA00143"/>
<keyword evidence="10" id="KW-1133">Transmembrane helix</keyword>
<dbReference type="PANTHER" id="PTHR46913:SF22">
    <property type="entry name" value="RING-TYPE E3 UBIQUITIN TRANSFERASE"/>
    <property type="match status" value="1"/>
</dbReference>
<comment type="pathway">
    <text evidence="2">Protein modification; protein ubiquitination.</text>
</comment>
<dbReference type="OrthoDB" id="9984778at2759"/>
<evidence type="ECO:0000256" key="7">
    <source>
        <dbReference type="ARBA" id="ARBA00022786"/>
    </source>
</evidence>
<evidence type="ECO:0000256" key="8">
    <source>
        <dbReference type="ARBA" id="ARBA00022833"/>
    </source>
</evidence>
<keyword evidence="7" id="KW-0833">Ubl conjugation pathway</keyword>
<evidence type="ECO:0000256" key="9">
    <source>
        <dbReference type="PROSITE-ProRule" id="PRU00175"/>
    </source>
</evidence>
<dbReference type="EC" id="2.3.2.27" evidence="3"/>
<dbReference type="Proteomes" id="UP000541444">
    <property type="component" value="Unassembled WGS sequence"/>
</dbReference>
<evidence type="ECO:0000256" key="6">
    <source>
        <dbReference type="ARBA" id="ARBA00022771"/>
    </source>
</evidence>
<evidence type="ECO:0000256" key="4">
    <source>
        <dbReference type="ARBA" id="ARBA00022679"/>
    </source>
</evidence>
<dbReference type="GO" id="GO:0008270">
    <property type="term" value="F:zinc ion binding"/>
    <property type="evidence" value="ECO:0007669"/>
    <property type="project" value="UniProtKB-KW"/>
</dbReference>
<reference evidence="12 13" key="1">
    <citation type="journal article" date="2020" name="IScience">
        <title>Genome Sequencing of the Endangered Kingdonia uniflora (Circaeasteraceae, Ranunculales) Reveals Potential Mechanisms of Evolutionary Specialization.</title>
        <authorList>
            <person name="Sun Y."/>
            <person name="Deng T."/>
            <person name="Zhang A."/>
            <person name="Moore M.J."/>
            <person name="Landis J.B."/>
            <person name="Lin N."/>
            <person name="Zhang H."/>
            <person name="Zhang X."/>
            <person name="Huang J."/>
            <person name="Zhang X."/>
            <person name="Sun H."/>
            <person name="Wang H."/>
        </authorList>
    </citation>
    <scope>NUCLEOTIDE SEQUENCE [LARGE SCALE GENOMIC DNA]</scope>
    <source>
        <strain evidence="12">TB1705</strain>
        <tissue evidence="12">Leaf</tissue>
    </source>
</reference>